<dbReference type="Proteomes" id="UP000190150">
    <property type="component" value="Unassembled WGS sequence"/>
</dbReference>
<organism evidence="2 3">
    <name type="scientific">Sphingobacterium nematocida</name>
    <dbReference type="NCBI Taxonomy" id="1513896"/>
    <lineage>
        <taxon>Bacteria</taxon>
        <taxon>Pseudomonadati</taxon>
        <taxon>Bacteroidota</taxon>
        <taxon>Sphingobacteriia</taxon>
        <taxon>Sphingobacteriales</taxon>
        <taxon>Sphingobacteriaceae</taxon>
        <taxon>Sphingobacterium</taxon>
    </lineage>
</organism>
<evidence type="ECO:0000259" key="1">
    <source>
        <dbReference type="Pfam" id="PF03372"/>
    </source>
</evidence>
<dbReference type="CDD" id="cd09083">
    <property type="entry name" value="EEP-1"/>
    <property type="match status" value="1"/>
</dbReference>
<keyword evidence="2" id="KW-0255">Endonuclease</keyword>
<protein>
    <submittedName>
        <fullName evidence="2">Metal-dependent hydrolase, endonuclease/exonuclease/phosphatase family</fullName>
    </submittedName>
</protein>
<name>A0A1T5CLS1_9SPHI</name>
<accession>A0A1T5CLS1</accession>
<reference evidence="3" key="1">
    <citation type="submission" date="2017-02" db="EMBL/GenBank/DDBJ databases">
        <authorList>
            <person name="Varghese N."/>
            <person name="Submissions S."/>
        </authorList>
    </citation>
    <scope>NUCLEOTIDE SEQUENCE [LARGE SCALE GENOMIC DNA]</scope>
    <source>
        <strain evidence="3">DSM 24091</strain>
    </source>
</reference>
<keyword evidence="2" id="KW-0540">Nuclease</keyword>
<dbReference type="STRING" id="1513896.SAMN05660841_01425"/>
<keyword evidence="3" id="KW-1185">Reference proteome</keyword>
<dbReference type="PANTHER" id="PTHR12121:SF36">
    <property type="entry name" value="ENDONUCLEASE_EXONUCLEASE_PHOSPHATASE DOMAIN-CONTAINING PROTEIN"/>
    <property type="match status" value="1"/>
</dbReference>
<evidence type="ECO:0000313" key="3">
    <source>
        <dbReference type="Proteomes" id="UP000190150"/>
    </source>
</evidence>
<dbReference type="InterPro" id="IPR005135">
    <property type="entry name" value="Endo/exonuclease/phosphatase"/>
</dbReference>
<sequence>MKKIIITCLFIIGIAVGTRAQHKNENTYQVATFNIRMDTEKDGLDAWPNRKDMVNGLLRYHELDIIGTQEGFRHQLDDIGRIDYLKYVGVGRDDGQQGGEHSAIFYNVHKFSVLDKGDFWYSETPDKPGKGWDAVCCNRICSWVKLKDKKNGKQFFVFSSHFDHQGVKARAESAKLMVKKIAEISKGAPVIALGDFNATPDSEPIVTIKHSLKDAFDITQIAPYGPVGTTNAFKWDAPMKQRIDYIFVNNGVQVLKYASLVDALHMRFPSDHLPVVAKLKID</sequence>
<dbReference type="GO" id="GO:0000175">
    <property type="term" value="F:3'-5'-RNA exonuclease activity"/>
    <property type="evidence" value="ECO:0007669"/>
    <property type="project" value="TreeGrafter"/>
</dbReference>
<feature type="domain" description="Endonuclease/exonuclease/phosphatase" evidence="1">
    <location>
        <begin position="31"/>
        <end position="272"/>
    </location>
</feature>
<dbReference type="EMBL" id="FUZF01000004">
    <property type="protein sequence ID" value="SKB60344.1"/>
    <property type="molecule type" value="Genomic_DNA"/>
</dbReference>
<keyword evidence="2" id="KW-0378">Hydrolase</keyword>
<dbReference type="RefSeq" id="WP_079642396.1">
    <property type="nucleotide sequence ID" value="NZ_FUZF01000004.1"/>
</dbReference>
<dbReference type="InterPro" id="IPR050410">
    <property type="entry name" value="CCR4/nocturin_mRNA_transcr"/>
</dbReference>
<keyword evidence="2" id="KW-0269">Exonuclease</keyword>
<evidence type="ECO:0000313" key="2">
    <source>
        <dbReference type="EMBL" id="SKB60344.1"/>
    </source>
</evidence>
<gene>
    <name evidence="2" type="ORF">SAMN05660841_01425</name>
</gene>
<dbReference type="OrthoDB" id="9793162at2"/>
<dbReference type="PANTHER" id="PTHR12121">
    <property type="entry name" value="CARBON CATABOLITE REPRESSOR PROTEIN 4"/>
    <property type="match status" value="1"/>
</dbReference>
<dbReference type="SUPFAM" id="SSF56219">
    <property type="entry name" value="DNase I-like"/>
    <property type="match status" value="1"/>
</dbReference>
<proteinExistence type="predicted"/>
<dbReference type="AlphaFoldDB" id="A0A1T5CLS1"/>
<dbReference type="Pfam" id="PF03372">
    <property type="entry name" value="Exo_endo_phos"/>
    <property type="match status" value="1"/>
</dbReference>
<dbReference type="InterPro" id="IPR036691">
    <property type="entry name" value="Endo/exonu/phosph_ase_sf"/>
</dbReference>
<dbReference type="Gene3D" id="3.60.10.10">
    <property type="entry name" value="Endonuclease/exonuclease/phosphatase"/>
    <property type="match status" value="1"/>
</dbReference>
<dbReference type="GO" id="GO:0004519">
    <property type="term" value="F:endonuclease activity"/>
    <property type="evidence" value="ECO:0007669"/>
    <property type="project" value="UniProtKB-KW"/>
</dbReference>